<dbReference type="EMBL" id="KV454209">
    <property type="protein sequence ID" value="ODQ61388.1"/>
    <property type="molecule type" value="Genomic_DNA"/>
</dbReference>
<dbReference type="Proteomes" id="UP000094112">
    <property type="component" value="Unassembled WGS sequence"/>
</dbReference>
<evidence type="ECO:0000256" key="6">
    <source>
        <dbReference type="ARBA" id="ARBA00023204"/>
    </source>
</evidence>
<protein>
    <recommendedName>
        <fullName evidence="3">Topoisomerase 1-associated factor 1</fullName>
    </recommendedName>
</protein>
<keyword evidence="9" id="KW-0131">Cell cycle</keyword>
<feature type="compositionally biased region" description="Basic residues" evidence="10">
    <location>
        <begin position="1001"/>
        <end position="1015"/>
    </location>
</feature>
<evidence type="ECO:0000256" key="2">
    <source>
        <dbReference type="ARBA" id="ARBA00008174"/>
    </source>
</evidence>
<feature type="compositionally biased region" description="Acidic residues" evidence="10">
    <location>
        <begin position="624"/>
        <end position="636"/>
    </location>
</feature>
<feature type="compositionally biased region" description="Basic and acidic residues" evidence="10">
    <location>
        <begin position="1141"/>
        <end position="1151"/>
    </location>
</feature>
<dbReference type="GO" id="GO:0043111">
    <property type="term" value="P:replication fork arrest"/>
    <property type="evidence" value="ECO:0007669"/>
    <property type="project" value="TreeGrafter"/>
</dbReference>
<keyword evidence="6" id="KW-0234">DNA repair</keyword>
<proteinExistence type="inferred from homology"/>
<dbReference type="PANTHER" id="PTHR22940:SF4">
    <property type="entry name" value="PROTEIN TIMELESS HOMOLOG"/>
    <property type="match status" value="1"/>
</dbReference>
<dbReference type="AlphaFoldDB" id="A0A1E3P7P7"/>
<evidence type="ECO:0000256" key="4">
    <source>
        <dbReference type="ARBA" id="ARBA00022763"/>
    </source>
</evidence>
<feature type="compositionally biased region" description="Basic residues" evidence="10">
    <location>
        <begin position="1031"/>
        <end position="1040"/>
    </location>
</feature>
<comment type="subcellular location">
    <subcellularLocation>
        <location evidence="1">Nucleus</location>
    </subcellularLocation>
</comment>
<evidence type="ECO:0000313" key="13">
    <source>
        <dbReference type="Proteomes" id="UP000094112"/>
    </source>
</evidence>
<evidence type="ECO:0000256" key="7">
    <source>
        <dbReference type="ARBA" id="ARBA00023242"/>
    </source>
</evidence>
<dbReference type="GO" id="GO:0031298">
    <property type="term" value="C:replication fork protection complex"/>
    <property type="evidence" value="ECO:0007669"/>
    <property type="project" value="TreeGrafter"/>
</dbReference>
<evidence type="ECO:0000256" key="8">
    <source>
        <dbReference type="ARBA" id="ARBA00023254"/>
    </source>
</evidence>
<keyword evidence="8" id="KW-0469">Meiosis</keyword>
<keyword evidence="4" id="KW-0227">DNA damage</keyword>
<evidence type="ECO:0000256" key="1">
    <source>
        <dbReference type="ARBA" id="ARBA00004123"/>
    </source>
</evidence>
<keyword evidence="5" id="KW-0236">DNA replication inhibitor</keyword>
<dbReference type="RefSeq" id="XP_019040595.1">
    <property type="nucleotide sequence ID" value="XM_019181511.1"/>
</dbReference>
<dbReference type="InterPro" id="IPR006906">
    <property type="entry name" value="Timeless_N"/>
</dbReference>
<feature type="region of interest" description="Disordered" evidence="10">
    <location>
        <begin position="993"/>
        <end position="1069"/>
    </location>
</feature>
<accession>A0A1E3P7P7</accession>
<organism evidence="12 13">
    <name type="scientific">Wickerhamomyces anomalus (strain ATCC 58044 / CBS 1984 / NCYC 433 / NRRL Y-366-8)</name>
    <name type="common">Yeast</name>
    <name type="synonym">Hansenula anomala</name>
    <dbReference type="NCBI Taxonomy" id="683960"/>
    <lineage>
        <taxon>Eukaryota</taxon>
        <taxon>Fungi</taxon>
        <taxon>Dikarya</taxon>
        <taxon>Ascomycota</taxon>
        <taxon>Saccharomycotina</taxon>
        <taxon>Saccharomycetes</taxon>
        <taxon>Phaffomycetales</taxon>
        <taxon>Wickerhamomycetaceae</taxon>
        <taxon>Wickerhamomyces</taxon>
    </lineage>
</organism>
<dbReference type="GO" id="GO:0003677">
    <property type="term" value="F:DNA binding"/>
    <property type="evidence" value="ECO:0007669"/>
    <property type="project" value="TreeGrafter"/>
</dbReference>
<dbReference type="GeneID" id="30198757"/>
<dbReference type="InterPro" id="IPR044998">
    <property type="entry name" value="Timeless"/>
</dbReference>
<comment type="similarity">
    <text evidence="2">Belongs to the timeless family.</text>
</comment>
<sequence length="1264" mass="143192">MSDVEDEAQVPTYSNEGIGPTLTKQEEERRLIRSYIAVLTSALGGVDYSSEETNPPYRLGDEAFACLKDIKKWLKSYDEERNTWEVAVACAESGLVVNDLIVILCDWEAGELNKNGPEYKKKMNDKIALACLELLVPLTWPLQLSEGMYKGQLQHYSNLKKHQVNYKKNILSYRGGKVLKAVVRLALPIMATPRSERSGRDNGILRLCTFFFRNVLAIEPASITKETSKHLKPSDIADNMPSGVNAEDISLGACLVAFEENLVFQYLLTICGSINKDFDGQFLSMACLEMIYDLTRGVRASVVIQERRKQVPLGATPPPSASTISTNQSTTSLGLSDLLSKESEMKTKFKSVGSSRHSRFGTLLSLQTPDQGRLTLSGQQNLSERQNTIAAFDSHKKWHKAQPFRYDSDDNVVFTEVHLSHQPNKILNKFTNDFLDGGFNPLINAISKDFTSESEDRPNTSKIHFLLVIAWFLEAERHRNGAKANNIDYGLIVAGLTEKTFILVFKYLTEGFDNKVWSLVHAAVITFKEIVTTTNFMALSESEEDKEIATNIKERLFHKKHYLDLMAKVPTYAYKHSPTYVNNCVDLVDVVLKTLEEFANEDMVLFIQSNRKQRKRKNVSREQEEIDDMEGSDGEELERTSRKLSAQRKFDFKKYQTQFVNAAAIETYMAYLSRFEDLSEKDIKKGLKFLHRAFYIQKNHVVLFRLDFMLLLHRLLSGDGLPKRSNIRKHFSEFLSYYMKKLKKSLDTTPSLYIELLFDKFHDTRTEHYLGTGEVYVEPKKIKRVTKYALLKGDEDMDLETKVSILVAGLIDDDMKHLAEWVGEELEKALMSRIHNNIPREQEDDELPEQKPIVDFVLKSNDVKLMNSLIINPKLRYLISLAGCELPSQTGDNCILKADSDTTRLSETVTYIKMYLIQPVAFDNDKNANDFIKIKQIRGAFEGDSDDGYNGGGDDVYGWDDDDIAFEVKGEKVDEGYNDDILDNLEDAIGKTDRALPKGVARSKNKPKREGRRRKSENADSDSDDDDRPRQRARKKRRNRGPALPYHDLSNDEGEAGASKKKAQVKSHDYVSAKYVNDSADESEDEEFFANEQRLREILIKNNGVLGAEQLQEFVNRTMNGAASESEFANGNVYISEDEKEEPKAAERDASDSESDLENSINRSEVLDQGSDTGSLSDEQMGEPTQAKKATFDEGSDLEGPSIDFGYDLNNDSDDEDLMLIDEVAVNPPVPFNDEKIKDESDEGEPSVAPRRKTKVVFSDDDDE</sequence>
<keyword evidence="13" id="KW-1185">Reference proteome</keyword>
<dbReference type="OrthoDB" id="310853at2759"/>
<evidence type="ECO:0000313" key="12">
    <source>
        <dbReference type="EMBL" id="ODQ61388.1"/>
    </source>
</evidence>
<dbReference type="GO" id="GO:0051321">
    <property type="term" value="P:meiotic cell cycle"/>
    <property type="evidence" value="ECO:0007669"/>
    <property type="project" value="UniProtKB-KW"/>
</dbReference>
<evidence type="ECO:0000256" key="9">
    <source>
        <dbReference type="ARBA" id="ARBA00023306"/>
    </source>
</evidence>
<feature type="compositionally biased region" description="Acidic residues" evidence="10">
    <location>
        <begin position="1211"/>
        <end position="1220"/>
    </location>
</feature>
<feature type="region of interest" description="Disordered" evidence="10">
    <location>
        <begin position="1130"/>
        <end position="1264"/>
    </location>
</feature>
<dbReference type="Pfam" id="PF04821">
    <property type="entry name" value="TIMELESS"/>
    <property type="match status" value="1"/>
</dbReference>
<evidence type="ECO:0000259" key="11">
    <source>
        <dbReference type="Pfam" id="PF04821"/>
    </source>
</evidence>
<dbReference type="GO" id="GO:0006281">
    <property type="term" value="P:DNA repair"/>
    <property type="evidence" value="ECO:0007669"/>
    <property type="project" value="UniProtKB-KW"/>
</dbReference>
<evidence type="ECO:0000256" key="3">
    <source>
        <dbReference type="ARBA" id="ARBA00021529"/>
    </source>
</evidence>
<feature type="region of interest" description="Disordered" evidence="10">
    <location>
        <begin position="617"/>
        <end position="640"/>
    </location>
</feature>
<feature type="domain" description="Timeless N-terminal" evidence="11">
    <location>
        <begin position="56"/>
        <end position="365"/>
    </location>
</feature>
<name>A0A1E3P7P7_WICAA</name>
<evidence type="ECO:0000256" key="10">
    <source>
        <dbReference type="SAM" id="MobiDB-lite"/>
    </source>
</evidence>
<reference evidence="12 13" key="1">
    <citation type="journal article" date="2016" name="Proc. Natl. Acad. Sci. U.S.A.">
        <title>Comparative genomics of biotechnologically important yeasts.</title>
        <authorList>
            <person name="Riley R."/>
            <person name="Haridas S."/>
            <person name="Wolfe K.H."/>
            <person name="Lopes M.R."/>
            <person name="Hittinger C.T."/>
            <person name="Goeker M."/>
            <person name="Salamov A.A."/>
            <person name="Wisecaver J.H."/>
            <person name="Long T.M."/>
            <person name="Calvey C.H."/>
            <person name="Aerts A.L."/>
            <person name="Barry K.W."/>
            <person name="Choi C."/>
            <person name="Clum A."/>
            <person name="Coughlan A.Y."/>
            <person name="Deshpande S."/>
            <person name="Douglass A.P."/>
            <person name="Hanson S.J."/>
            <person name="Klenk H.-P."/>
            <person name="LaButti K.M."/>
            <person name="Lapidus A."/>
            <person name="Lindquist E.A."/>
            <person name="Lipzen A.M."/>
            <person name="Meier-Kolthoff J.P."/>
            <person name="Ohm R.A."/>
            <person name="Otillar R.P."/>
            <person name="Pangilinan J.L."/>
            <person name="Peng Y."/>
            <person name="Rokas A."/>
            <person name="Rosa C.A."/>
            <person name="Scheuner C."/>
            <person name="Sibirny A.A."/>
            <person name="Slot J.C."/>
            <person name="Stielow J.B."/>
            <person name="Sun H."/>
            <person name="Kurtzman C.P."/>
            <person name="Blackwell M."/>
            <person name="Grigoriev I.V."/>
            <person name="Jeffries T.W."/>
        </authorList>
    </citation>
    <scope>NUCLEOTIDE SEQUENCE [LARGE SCALE GENOMIC DNA]</scope>
    <source>
        <strain evidence="13">ATCC 58044 / CBS 1984 / NCYC 433 / NRRL Y-366-8</strain>
    </source>
</reference>
<dbReference type="STRING" id="683960.A0A1E3P7P7"/>
<dbReference type="GO" id="GO:0000076">
    <property type="term" value="P:DNA replication checkpoint signaling"/>
    <property type="evidence" value="ECO:0007669"/>
    <property type="project" value="TreeGrafter"/>
</dbReference>
<feature type="region of interest" description="Disordered" evidence="10">
    <location>
        <begin position="1"/>
        <end position="21"/>
    </location>
</feature>
<evidence type="ECO:0000256" key="5">
    <source>
        <dbReference type="ARBA" id="ARBA00022880"/>
    </source>
</evidence>
<keyword evidence="7" id="KW-0539">Nucleus</keyword>
<dbReference type="PANTHER" id="PTHR22940">
    <property type="entry name" value="TIMEOUT/TIMELESS-2"/>
    <property type="match status" value="1"/>
</dbReference>
<gene>
    <name evidence="12" type="ORF">WICANDRAFT_28594</name>
</gene>